<name>A0ABQ6IQZ2_9MICO</name>
<evidence type="ECO:0000313" key="2">
    <source>
        <dbReference type="Proteomes" id="UP001157126"/>
    </source>
</evidence>
<dbReference type="EMBL" id="BSUO01000001">
    <property type="protein sequence ID" value="GMA39142.1"/>
    <property type="molecule type" value="Genomic_DNA"/>
</dbReference>
<reference evidence="2" key="1">
    <citation type="journal article" date="2019" name="Int. J. Syst. Evol. Microbiol.">
        <title>The Global Catalogue of Microorganisms (GCM) 10K type strain sequencing project: providing services to taxonomists for standard genome sequencing and annotation.</title>
        <authorList>
            <consortium name="The Broad Institute Genomics Platform"/>
            <consortium name="The Broad Institute Genome Sequencing Center for Infectious Disease"/>
            <person name="Wu L."/>
            <person name="Ma J."/>
        </authorList>
    </citation>
    <scope>NUCLEOTIDE SEQUENCE [LARGE SCALE GENOMIC DNA]</scope>
    <source>
        <strain evidence="2">NBRC 113072</strain>
    </source>
</reference>
<evidence type="ECO:0000313" key="1">
    <source>
        <dbReference type="EMBL" id="GMA39142.1"/>
    </source>
</evidence>
<accession>A0ABQ6IQZ2</accession>
<sequence>MLGLDLDQITPEQREEVVAAHPRTDFKNRILHAFYDAMKDRPETTFGTMNDDVLAHFDPDFEREDFVEIIRGNDWSE</sequence>
<proteinExistence type="predicted"/>
<keyword evidence="2" id="KW-1185">Reference proteome</keyword>
<protein>
    <submittedName>
        <fullName evidence="1">Uncharacterized protein</fullName>
    </submittedName>
</protein>
<organism evidence="1 2">
    <name type="scientific">Mobilicoccus caccae</name>
    <dbReference type="NCBI Taxonomy" id="1859295"/>
    <lineage>
        <taxon>Bacteria</taxon>
        <taxon>Bacillati</taxon>
        <taxon>Actinomycetota</taxon>
        <taxon>Actinomycetes</taxon>
        <taxon>Micrococcales</taxon>
        <taxon>Dermatophilaceae</taxon>
        <taxon>Mobilicoccus</taxon>
    </lineage>
</organism>
<comment type="caution">
    <text evidence="1">The sequence shown here is derived from an EMBL/GenBank/DDBJ whole genome shotgun (WGS) entry which is preliminary data.</text>
</comment>
<dbReference type="Proteomes" id="UP001157126">
    <property type="component" value="Unassembled WGS sequence"/>
</dbReference>
<gene>
    <name evidence="1" type="ORF">GCM10025883_11870</name>
</gene>